<proteinExistence type="predicted"/>
<sequence>MSPLAYDIVGDVHGCADELRDLLGVLGYHLRKSSLTPPSGRQLIFVGDLVNRGPDTAGVLELVMRAADAGHARAVMGNHDRKLLRALDGQRVNASGPVAPSLRQFERRPAAFRAQVTEFLNDLPPRLELDGGRVVVVHAGDLPHAPDAERREYNIAGRKTGRRDALGLAERHDWVTPYCEQALVVYGHTPVPEPQQRGRTLNLDTGCVYGGQLTALRYPEMELSSVPARRAYATGKRWRVLSALEGAESEE</sequence>
<dbReference type="InterPro" id="IPR050126">
    <property type="entry name" value="Ap4A_hydrolase"/>
</dbReference>
<dbReference type="InterPro" id="IPR029052">
    <property type="entry name" value="Metallo-depent_PP-like"/>
</dbReference>
<protein>
    <submittedName>
        <fullName evidence="2">Metallophosphoesterase</fullName>
    </submittedName>
</protein>
<evidence type="ECO:0000259" key="1">
    <source>
        <dbReference type="Pfam" id="PF00149"/>
    </source>
</evidence>
<dbReference type="InterPro" id="IPR004843">
    <property type="entry name" value="Calcineurin-like_PHP"/>
</dbReference>
<feature type="domain" description="Calcineurin-like phosphoesterase" evidence="1">
    <location>
        <begin position="8"/>
        <end position="192"/>
    </location>
</feature>
<dbReference type="Pfam" id="PF00149">
    <property type="entry name" value="Metallophos"/>
    <property type="match status" value="1"/>
</dbReference>
<dbReference type="CDD" id="cd07423">
    <property type="entry name" value="MPP_Prp_like"/>
    <property type="match status" value="1"/>
</dbReference>
<dbReference type="EMBL" id="CP149782">
    <property type="protein sequence ID" value="WYF43411.1"/>
    <property type="molecule type" value="Genomic_DNA"/>
</dbReference>
<dbReference type="PANTHER" id="PTHR42850:SF7">
    <property type="entry name" value="BIS(5'-NUCLEOSYL)-TETRAPHOSPHATASE PRPE [ASYMMETRICAL]"/>
    <property type="match status" value="1"/>
</dbReference>
<dbReference type="GO" id="GO:0005737">
    <property type="term" value="C:cytoplasm"/>
    <property type="evidence" value="ECO:0007669"/>
    <property type="project" value="TreeGrafter"/>
</dbReference>
<dbReference type="SUPFAM" id="SSF56300">
    <property type="entry name" value="Metallo-dependent phosphatases"/>
    <property type="match status" value="1"/>
</dbReference>
<gene>
    <name evidence="2" type="ORF">WDJ50_08200</name>
</gene>
<dbReference type="Gene3D" id="3.60.21.10">
    <property type="match status" value="1"/>
</dbReference>
<dbReference type="AlphaFoldDB" id="A0AAU6PZP0"/>
<accession>A0AAU6PZP0</accession>
<dbReference type="GO" id="GO:0016791">
    <property type="term" value="F:phosphatase activity"/>
    <property type="evidence" value="ECO:0007669"/>
    <property type="project" value="TreeGrafter"/>
</dbReference>
<dbReference type="PANTHER" id="PTHR42850">
    <property type="entry name" value="METALLOPHOSPHOESTERASE"/>
    <property type="match status" value="1"/>
</dbReference>
<evidence type="ECO:0000313" key="2">
    <source>
        <dbReference type="EMBL" id="WYF43411.1"/>
    </source>
</evidence>
<organism evidence="2">
    <name type="scientific">Deinococcus sp. VB142</name>
    <dbReference type="NCBI Taxonomy" id="3112952"/>
    <lineage>
        <taxon>Bacteria</taxon>
        <taxon>Thermotogati</taxon>
        <taxon>Deinococcota</taxon>
        <taxon>Deinococci</taxon>
        <taxon>Deinococcales</taxon>
        <taxon>Deinococcaceae</taxon>
        <taxon>Deinococcus</taxon>
    </lineage>
</organism>
<reference evidence="2" key="1">
    <citation type="submission" date="2024-03" db="EMBL/GenBank/DDBJ databases">
        <title>Deinococcus weizhi sp. nov., isolated from human skin.</title>
        <authorList>
            <person name="Wei Z."/>
            <person name="Tian F."/>
            <person name="Yang C."/>
            <person name="Xin L.T."/>
            <person name="Wen Z.J."/>
            <person name="Lan K.C."/>
            <person name="Yu L."/>
            <person name="Zhe W."/>
            <person name="Dan F.D."/>
            <person name="Jun W."/>
            <person name="Rui Z."/>
            <person name="Yong X.J."/>
            <person name="Ting Y."/>
            <person name="Wei X."/>
            <person name="Xu Z.G."/>
            <person name="Xin Z."/>
            <person name="Dong F.G."/>
            <person name="Ni X.M."/>
            <person name="Zheng M.G."/>
            <person name="Chun Y."/>
            <person name="Qian W.X."/>
        </authorList>
    </citation>
    <scope>NUCLEOTIDE SEQUENCE</scope>
    <source>
        <strain evidence="2">VB142</strain>
    </source>
</reference>
<dbReference type="InterPro" id="IPR041780">
    <property type="entry name" value="MPP_PrpE-like"/>
</dbReference>
<dbReference type="RefSeq" id="WP_339094057.1">
    <property type="nucleotide sequence ID" value="NZ_CP149782.1"/>
</dbReference>
<name>A0AAU6PZP0_9DEIO</name>